<keyword evidence="4" id="KW-1185">Reference proteome</keyword>
<feature type="region of interest" description="Disordered" evidence="2">
    <location>
        <begin position="810"/>
        <end position="841"/>
    </location>
</feature>
<sequence>MASPSSPPPSRPFTPNVTEVRTPLTTAHPPPREKNGHVSNNSRDSGDLFAKEPTAKSPGTDVPWLASLERVETPPTPSASSPPIISPRPRLPGMRSASPSVYPRSPFERDDSRVVIQEQSRTIAALEVEKASLTSSIEQLKQTESKLQQTQDLLQAERTKSEKLQRDLQRIQSDIVTLSAKTKQQETVIAGLEAEKANSLQAQRGIMDDLERERATTQEGHEKVLQLQALVDRTQGDVVKLSAEVKSQKEAVSRLEAEKASLNTTVSKLHSADNRARELDKALQDERAASQALQIRVNSLEKNLSELSNHSEQQQQAISLLVTEKNTLAASVERLQDAEASLQEVSTQLGQERGRAEHLQRTVHQLEAEGRETTERIEQLSAREKELSDKAREQESPCSSILLKHLKLIERRVRELEEQIESDDRAERLEATLQHTQDHAADLELQVSKLKQAQSTFKTQREDLESRIRSLQDSENSWKGKHAEIQKQHETIQAELASATKTRGSLTDEKAALEKQVRDHQTSLSELQQKLNQTMSELALSVRALQQAQAEAKGANRRAEDAERIQKDLQAEGIGLMRSLEEMRPKIVELTDVKLELVEKVEALQDAVKSRDSTIASLETNVEELREQKDAAEKHLAETKAELAKERTASYDNASELQKAYTDLQTELQSTKHSAKNLESERTEFRHLATRHLEEIDRLSATLQSQTDQLNTLRAELDEHNLARDEAQQSLQQAQAEIESLNAEIASKDVELDRLHTPGPNALSNEMLIDLQQQHEIELSEAQSKIRSLENAVFDAEAKAHALQKQVSTLEDQVSQFRPSSRGSQRPGLPPPARPLSRGIDHSDDLRRQSLTSHRPPPSALAAVPASDFDGLSVEARHKRRVSLGMLKARIDSEAAATTRNLSPVVKHSPLPTVVEPAYSPSPLSSLSPRHSQFLDESHVFWCHSCQGDLVVL</sequence>
<accession>A0AAD5V5V6</accession>
<evidence type="ECO:0000313" key="4">
    <source>
        <dbReference type="Proteomes" id="UP001212997"/>
    </source>
</evidence>
<reference evidence="3" key="1">
    <citation type="submission" date="2022-07" db="EMBL/GenBank/DDBJ databases">
        <title>Genome Sequence of Physisporinus lineatus.</title>
        <authorList>
            <person name="Buettner E."/>
        </authorList>
    </citation>
    <scope>NUCLEOTIDE SEQUENCE</scope>
    <source>
        <strain evidence="3">VT162</strain>
    </source>
</reference>
<feature type="compositionally biased region" description="Polar residues" evidence="2">
    <location>
        <begin position="13"/>
        <end position="25"/>
    </location>
</feature>
<dbReference type="Proteomes" id="UP001212997">
    <property type="component" value="Unassembled WGS sequence"/>
</dbReference>
<gene>
    <name evidence="3" type="ORF">NLI96_g3762</name>
</gene>
<feature type="compositionally biased region" description="Pro residues" evidence="2">
    <location>
        <begin position="1"/>
        <end position="12"/>
    </location>
</feature>
<dbReference type="SUPFAM" id="SSF57997">
    <property type="entry name" value="Tropomyosin"/>
    <property type="match status" value="1"/>
</dbReference>
<feature type="coiled-coil region" evidence="1">
    <location>
        <begin position="238"/>
        <end position="453"/>
    </location>
</feature>
<proteinExistence type="predicted"/>
<feature type="compositionally biased region" description="Basic and acidic residues" evidence="2">
    <location>
        <begin position="44"/>
        <end position="54"/>
    </location>
</feature>
<keyword evidence="1" id="KW-0175">Coiled coil</keyword>
<evidence type="ECO:0000256" key="2">
    <source>
        <dbReference type="SAM" id="MobiDB-lite"/>
    </source>
</evidence>
<dbReference type="Gene3D" id="1.10.287.1490">
    <property type="match status" value="2"/>
</dbReference>
<name>A0AAD5V5V6_9APHY</name>
<evidence type="ECO:0000256" key="1">
    <source>
        <dbReference type="SAM" id="Coils"/>
    </source>
</evidence>
<comment type="caution">
    <text evidence="3">The sequence shown here is derived from an EMBL/GenBank/DDBJ whole genome shotgun (WGS) entry which is preliminary data.</text>
</comment>
<dbReference type="PANTHER" id="PTHR19327:SF0">
    <property type="entry name" value="GOLGIN SUBFAMILY A MEMBER 4"/>
    <property type="match status" value="1"/>
</dbReference>
<evidence type="ECO:0000313" key="3">
    <source>
        <dbReference type="EMBL" id="KAJ3487128.1"/>
    </source>
</evidence>
<feature type="compositionally biased region" description="Polar residues" evidence="2">
    <location>
        <begin position="810"/>
        <end position="824"/>
    </location>
</feature>
<dbReference type="AlphaFoldDB" id="A0AAD5V5V6"/>
<dbReference type="PANTHER" id="PTHR19327">
    <property type="entry name" value="GOLGIN"/>
    <property type="match status" value="1"/>
</dbReference>
<feature type="coiled-coil region" evidence="1">
    <location>
        <begin position="116"/>
        <end position="181"/>
    </location>
</feature>
<organism evidence="3 4">
    <name type="scientific">Meripilus lineatus</name>
    <dbReference type="NCBI Taxonomy" id="2056292"/>
    <lineage>
        <taxon>Eukaryota</taxon>
        <taxon>Fungi</taxon>
        <taxon>Dikarya</taxon>
        <taxon>Basidiomycota</taxon>
        <taxon>Agaricomycotina</taxon>
        <taxon>Agaricomycetes</taxon>
        <taxon>Polyporales</taxon>
        <taxon>Meripilaceae</taxon>
        <taxon>Meripilus</taxon>
    </lineage>
</organism>
<dbReference type="EMBL" id="JANAWD010000101">
    <property type="protein sequence ID" value="KAJ3487128.1"/>
    <property type="molecule type" value="Genomic_DNA"/>
</dbReference>
<feature type="region of interest" description="Disordered" evidence="2">
    <location>
        <begin position="1"/>
        <end position="108"/>
    </location>
</feature>
<protein>
    <submittedName>
        <fullName evidence="3">Uncharacterized protein</fullName>
    </submittedName>
</protein>